<name>A0A0B6ABQ2_PRIM2</name>
<gene>
    <name evidence="1" type="ORF">BG04_644</name>
</gene>
<reference evidence="1 2" key="1">
    <citation type="journal article" date="2015" name="Genome Announc.">
        <title>Complete genome sequences for 35 biothreat assay-relevant bacillus species.</title>
        <authorList>
            <person name="Johnson S.L."/>
            <person name="Daligault H.E."/>
            <person name="Davenport K.W."/>
            <person name="Jaissle J."/>
            <person name="Frey K.G."/>
            <person name="Ladner J.T."/>
            <person name="Broomall S.M."/>
            <person name="Bishop-Lilly K.A."/>
            <person name="Bruce D.C."/>
            <person name="Gibbons H.S."/>
            <person name="Coyne S.R."/>
            <person name="Lo C.C."/>
            <person name="Meincke L."/>
            <person name="Munk A.C."/>
            <person name="Koroleva G.I."/>
            <person name="Rosenzweig C.N."/>
            <person name="Palacios G.F."/>
            <person name="Redden C.L."/>
            <person name="Minogue T.D."/>
            <person name="Chain P.S."/>
        </authorList>
    </citation>
    <scope>NUCLEOTIDE SEQUENCE [LARGE SCALE GENOMIC DNA]</scope>
    <source>
        <strain evidence="2">ATCC 14581 / DSM 32 / JCM 2506 / NBRC 15308 / NCIMB 9376 / NCTC 10342 / NRRL B-14308 / VKM B-512</strain>
    </source>
</reference>
<accession>A0A0B6ABQ2</accession>
<dbReference type="Proteomes" id="UP000031829">
    <property type="component" value="Chromosome"/>
</dbReference>
<dbReference type="AlphaFoldDB" id="A0A0B6ABQ2"/>
<dbReference type="HOGENOM" id="CLU_3022416_0_0_9"/>
<dbReference type="KEGG" id="bmeg:BG04_644"/>
<proteinExistence type="predicted"/>
<dbReference type="GeneID" id="93646214"/>
<dbReference type="EMBL" id="CP009920">
    <property type="protein sequence ID" value="AJI22365.1"/>
    <property type="molecule type" value="Genomic_DNA"/>
</dbReference>
<protein>
    <submittedName>
        <fullName evidence="1">Uncharacterized protein</fullName>
    </submittedName>
</protein>
<organism evidence="1 2">
    <name type="scientific">Priestia megaterium (strain ATCC 14581 / DSM 32 / CCUG 1817 / JCM 2506 / NBRC 15308 / NCIMB 9376 / NCTC 10342 / NRRL B-14308 / VKM B-512 / Ford 19)</name>
    <name type="common">Bacillus megaterium</name>
    <dbReference type="NCBI Taxonomy" id="1348623"/>
    <lineage>
        <taxon>Bacteria</taxon>
        <taxon>Bacillati</taxon>
        <taxon>Bacillota</taxon>
        <taxon>Bacilli</taxon>
        <taxon>Bacillales</taxon>
        <taxon>Bacillaceae</taxon>
        <taxon>Priestia</taxon>
    </lineage>
</organism>
<evidence type="ECO:0000313" key="2">
    <source>
        <dbReference type="Proteomes" id="UP000031829"/>
    </source>
</evidence>
<evidence type="ECO:0000313" key="1">
    <source>
        <dbReference type="EMBL" id="AJI22365.1"/>
    </source>
</evidence>
<dbReference type="RefSeq" id="WP_165572880.1">
    <property type="nucleotide sequence ID" value="NZ_BCVB01000012.1"/>
</dbReference>
<sequence length="55" mass="6634">MTNYRYYTGSLFVRELERLKEEYIQLDLDDMKRMVEEDILLLEKAVNMLSINTVS</sequence>